<evidence type="ECO:0000256" key="2">
    <source>
        <dbReference type="ARBA" id="ARBA00009969"/>
    </source>
</evidence>
<reference evidence="10" key="1">
    <citation type="journal article" date="2021" name="Open Biol.">
        <title>Shared evolutionary footprints suggest mitochondrial oxidative damage underlies multiple complex I losses in fungi.</title>
        <authorList>
            <person name="Schikora-Tamarit M.A."/>
            <person name="Marcet-Houben M."/>
            <person name="Nosek J."/>
            <person name="Gabaldon T."/>
        </authorList>
    </citation>
    <scope>NUCLEOTIDE SEQUENCE</scope>
    <source>
        <strain evidence="10">CBS2887</strain>
    </source>
</reference>
<keyword evidence="5" id="KW-0445">Lipid transport</keyword>
<dbReference type="GO" id="GO:0005886">
    <property type="term" value="C:plasma membrane"/>
    <property type="evidence" value="ECO:0007669"/>
    <property type="project" value="UniProtKB-SubCell"/>
</dbReference>
<sequence length="405" mass="45390">MTSTITNLLPQITSLENKISTINDILATATASVDVISYSQMEEKLAYSLSILVNQEFIATATATATSELAAATSNISAAESALSSIIEANNLYGMHPSYGGNMAVAIVMGLFLAIHSGLGIWYRTWWFGISYFCGCGLELAGYIGRILSAHDVDNVDYFLDQIVTLTIAPCFIMAGIYFLLGQLIIVYGPQYALLKPMHYSYIFISCDVISLAIQAAGGAIAAVNVVDYESPDSGTHIMVAGLAFQVFSMSVFIFFFAHFLYKIQYFHPDKYEQFENGEAFDPEHKSFRQARFFKHFIFVICLGVIFVFVRCIYRVVELAEGWSGYLITHEAYFMILDALMMALTCLCFSVFHPGFFFGKNGVQLVKSKKRTEVNHKEYQNSEYDVELQHNNLEEINQRTEKEAY</sequence>
<evidence type="ECO:0000256" key="1">
    <source>
        <dbReference type="ARBA" id="ARBA00004651"/>
    </source>
</evidence>
<dbReference type="PANTHER" id="PTHR31465">
    <property type="entry name" value="PROTEIN RTA1-RELATED"/>
    <property type="match status" value="1"/>
</dbReference>
<evidence type="ECO:0000313" key="10">
    <source>
        <dbReference type="EMBL" id="KAH3688419.1"/>
    </source>
</evidence>
<evidence type="ECO:0000256" key="9">
    <source>
        <dbReference type="SAM" id="Phobius"/>
    </source>
</evidence>
<dbReference type="AlphaFoldDB" id="A0A9P8QGJ4"/>
<keyword evidence="11" id="KW-1185">Reference proteome</keyword>
<evidence type="ECO:0000256" key="5">
    <source>
        <dbReference type="ARBA" id="ARBA00023055"/>
    </source>
</evidence>
<evidence type="ECO:0000256" key="6">
    <source>
        <dbReference type="ARBA" id="ARBA00023136"/>
    </source>
</evidence>
<feature type="transmembrane region" description="Helical" evidence="9">
    <location>
        <begin position="296"/>
        <end position="317"/>
    </location>
</feature>
<feature type="transmembrane region" description="Helical" evidence="9">
    <location>
        <begin position="126"/>
        <end position="144"/>
    </location>
</feature>
<evidence type="ECO:0000256" key="3">
    <source>
        <dbReference type="ARBA" id="ARBA00022692"/>
    </source>
</evidence>
<keyword evidence="6 9" id="KW-0472">Membrane</keyword>
<dbReference type="GO" id="GO:0006869">
    <property type="term" value="P:lipid transport"/>
    <property type="evidence" value="ECO:0007669"/>
    <property type="project" value="UniProtKB-KW"/>
</dbReference>
<keyword evidence="3 9" id="KW-0812">Transmembrane</keyword>
<name>A0A9P8QGJ4_WICPI</name>
<dbReference type="OrthoDB" id="3358017at2759"/>
<comment type="caution">
    <text evidence="10">The sequence shown here is derived from an EMBL/GenBank/DDBJ whole genome shotgun (WGS) entry which is preliminary data.</text>
</comment>
<feature type="transmembrane region" description="Helical" evidence="9">
    <location>
        <begin position="164"/>
        <end position="188"/>
    </location>
</feature>
<dbReference type="Proteomes" id="UP000774326">
    <property type="component" value="Unassembled WGS sequence"/>
</dbReference>
<dbReference type="GO" id="GO:0000324">
    <property type="term" value="C:fungal-type vacuole"/>
    <property type="evidence" value="ECO:0007669"/>
    <property type="project" value="TreeGrafter"/>
</dbReference>
<feature type="transmembrane region" description="Helical" evidence="9">
    <location>
        <begin position="99"/>
        <end position="119"/>
    </location>
</feature>
<dbReference type="Pfam" id="PF04479">
    <property type="entry name" value="RTA1"/>
    <property type="match status" value="1"/>
</dbReference>
<protein>
    <recommendedName>
        <fullName evidence="8">Sphingoid long-chain base transporter RSB1</fullName>
    </recommendedName>
</protein>
<gene>
    <name evidence="10" type="ORF">WICPIJ_000558</name>
</gene>
<evidence type="ECO:0000256" key="8">
    <source>
        <dbReference type="ARBA" id="ARBA00041117"/>
    </source>
</evidence>
<reference evidence="10" key="2">
    <citation type="submission" date="2021-01" db="EMBL/GenBank/DDBJ databases">
        <authorList>
            <person name="Schikora-Tamarit M.A."/>
        </authorList>
    </citation>
    <scope>NUCLEOTIDE SEQUENCE</scope>
    <source>
        <strain evidence="10">CBS2887</strain>
    </source>
</reference>
<dbReference type="InterPro" id="IPR007568">
    <property type="entry name" value="RTA1"/>
</dbReference>
<comment type="subcellular location">
    <subcellularLocation>
        <location evidence="1">Cell membrane</location>
        <topology evidence="1">Multi-pass membrane protein</topology>
    </subcellularLocation>
</comment>
<feature type="transmembrane region" description="Helical" evidence="9">
    <location>
        <begin position="238"/>
        <end position="262"/>
    </location>
</feature>
<feature type="transmembrane region" description="Helical" evidence="9">
    <location>
        <begin position="332"/>
        <end position="352"/>
    </location>
</feature>
<dbReference type="EMBL" id="JAEUBG010000347">
    <property type="protein sequence ID" value="KAH3688419.1"/>
    <property type="molecule type" value="Genomic_DNA"/>
</dbReference>
<keyword evidence="5" id="KW-0813">Transport</keyword>
<proteinExistence type="inferred from homology"/>
<comment type="similarity">
    <text evidence="2">Belongs to the lipid-translocating exporter (LTE) (TC 9.A.26.1) family.</text>
</comment>
<comment type="function">
    <text evidence="7">Catalyzes the ATP-dependent translocation of sphingoid long-chain bases (LCBs) from the cytoplasmic site toward the extracytoplasmic side of the membrane (flip-flop). Involved in the establishment of the functional lipid asymmetry of the plasma membrane. Regulates intracellular levels of LCBs, sphingolipid precursors that are growth inhibitory at increased levels.</text>
</comment>
<organism evidence="10 11">
    <name type="scientific">Wickerhamomyces pijperi</name>
    <name type="common">Yeast</name>
    <name type="synonym">Pichia pijperi</name>
    <dbReference type="NCBI Taxonomy" id="599730"/>
    <lineage>
        <taxon>Eukaryota</taxon>
        <taxon>Fungi</taxon>
        <taxon>Dikarya</taxon>
        <taxon>Ascomycota</taxon>
        <taxon>Saccharomycotina</taxon>
        <taxon>Saccharomycetes</taxon>
        <taxon>Phaffomycetales</taxon>
        <taxon>Wickerhamomycetaceae</taxon>
        <taxon>Wickerhamomyces</taxon>
    </lineage>
</organism>
<keyword evidence="4 9" id="KW-1133">Transmembrane helix</keyword>
<accession>A0A9P8QGJ4</accession>
<evidence type="ECO:0000256" key="4">
    <source>
        <dbReference type="ARBA" id="ARBA00022989"/>
    </source>
</evidence>
<evidence type="ECO:0000256" key="7">
    <source>
        <dbReference type="ARBA" id="ARBA00037472"/>
    </source>
</evidence>
<feature type="transmembrane region" description="Helical" evidence="9">
    <location>
        <begin position="200"/>
        <end position="226"/>
    </location>
</feature>
<dbReference type="PANTHER" id="PTHR31465:SF9">
    <property type="entry name" value="SPHINGOID LONG-CHAIN BASE TRANSPORTER RSB1"/>
    <property type="match status" value="1"/>
</dbReference>
<evidence type="ECO:0000313" key="11">
    <source>
        <dbReference type="Proteomes" id="UP000774326"/>
    </source>
</evidence>